<keyword evidence="2" id="KW-0472">Membrane</keyword>
<keyword evidence="2" id="KW-0812">Transmembrane</keyword>
<evidence type="ECO:0000313" key="4">
    <source>
        <dbReference type="Proteomes" id="UP000027222"/>
    </source>
</evidence>
<feature type="compositionally biased region" description="Basic and acidic residues" evidence="1">
    <location>
        <begin position="146"/>
        <end position="158"/>
    </location>
</feature>
<evidence type="ECO:0000256" key="2">
    <source>
        <dbReference type="SAM" id="Phobius"/>
    </source>
</evidence>
<feature type="region of interest" description="Disordered" evidence="1">
    <location>
        <begin position="95"/>
        <end position="248"/>
    </location>
</feature>
<dbReference type="EMBL" id="KL142394">
    <property type="protein sequence ID" value="KDR71158.1"/>
    <property type="molecule type" value="Genomic_DNA"/>
</dbReference>
<evidence type="ECO:0000256" key="1">
    <source>
        <dbReference type="SAM" id="MobiDB-lite"/>
    </source>
</evidence>
<accession>A0A067SWL3</accession>
<dbReference type="OrthoDB" id="3001992at2759"/>
<feature type="transmembrane region" description="Helical" evidence="2">
    <location>
        <begin position="43"/>
        <end position="63"/>
    </location>
</feature>
<reference evidence="4" key="1">
    <citation type="journal article" date="2014" name="Proc. Natl. Acad. Sci. U.S.A.">
        <title>Extensive sampling of basidiomycete genomes demonstrates inadequacy of the white-rot/brown-rot paradigm for wood decay fungi.</title>
        <authorList>
            <person name="Riley R."/>
            <person name="Salamov A.A."/>
            <person name="Brown D.W."/>
            <person name="Nagy L.G."/>
            <person name="Floudas D."/>
            <person name="Held B.W."/>
            <person name="Levasseur A."/>
            <person name="Lombard V."/>
            <person name="Morin E."/>
            <person name="Otillar R."/>
            <person name="Lindquist E.A."/>
            <person name="Sun H."/>
            <person name="LaButti K.M."/>
            <person name="Schmutz J."/>
            <person name="Jabbour D."/>
            <person name="Luo H."/>
            <person name="Baker S.E."/>
            <person name="Pisabarro A.G."/>
            <person name="Walton J.D."/>
            <person name="Blanchette R.A."/>
            <person name="Henrissat B."/>
            <person name="Martin F."/>
            <person name="Cullen D."/>
            <person name="Hibbett D.S."/>
            <person name="Grigoriev I.V."/>
        </authorList>
    </citation>
    <scope>NUCLEOTIDE SEQUENCE [LARGE SCALE GENOMIC DNA]</scope>
    <source>
        <strain evidence="4">CBS 339.88</strain>
    </source>
</reference>
<dbReference type="HOGENOM" id="CLU_983674_0_0_1"/>
<name>A0A067SWL3_GALM3</name>
<dbReference type="AlphaFoldDB" id="A0A067SWL3"/>
<feature type="compositionally biased region" description="Low complexity" evidence="1">
    <location>
        <begin position="194"/>
        <end position="203"/>
    </location>
</feature>
<dbReference type="Proteomes" id="UP000027222">
    <property type="component" value="Unassembled WGS sequence"/>
</dbReference>
<keyword evidence="2" id="KW-1133">Transmembrane helix</keyword>
<evidence type="ECO:0000313" key="3">
    <source>
        <dbReference type="EMBL" id="KDR71158.1"/>
    </source>
</evidence>
<proteinExistence type="predicted"/>
<feature type="compositionally biased region" description="Low complexity" evidence="1">
    <location>
        <begin position="221"/>
        <end position="233"/>
    </location>
</feature>
<keyword evidence="4" id="KW-1185">Reference proteome</keyword>
<protein>
    <submittedName>
        <fullName evidence="3">Uncharacterized protein</fullName>
    </submittedName>
</protein>
<gene>
    <name evidence="3" type="ORF">GALMADRAFT_808623</name>
</gene>
<organism evidence="3 4">
    <name type="scientific">Galerina marginata (strain CBS 339.88)</name>
    <dbReference type="NCBI Taxonomy" id="685588"/>
    <lineage>
        <taxon>Eukaryota</taxon>
        <taxon>Fungi</taxon>
        <taxon>Dikarya</taxon>
        <taxon>Basidiomycota</taxon>
        <taxon>Agaricomycotina</taxon>
        <taxon>Agaricomycetes</taxon>
        <taxon>Agaricomycetidae</taxon>
        <taxon>Agaricales</taxon>
        <taxon>Agaricineae</taxon>
        <taxon>Strophariaceae</taxon>
        <taxon>Galerina</taxon>
    </lineage>
</organism>
<feature type="compositionally biased region" description="Basic and acidic residues" evidence="1">
    <location>
        <begin position="108"/>
        <end position="119"/>
    </location>
</feature>
<sequence>MIVIGRDDPVAISSAIPTASAYPSADGTNDSPLSSSTTLWVKVYAFGGLGIVLTVILSALAYWSWKYFIKGVVPPWLKPQHESIKVVRIDEKTTPDLESDGADADSMADGKQREDDEFHIPPVRYHRNTITRNRSSSMPALPMYRADVERRGAPRDRNVSLATTPSTSKGKRVSWASTTSTLGSKDDSEHQPPSRRASTRPSSIYYRAPSYVDTPRTVPVARRSIPRSSTSRPASRRESQTMSHTRQGEFAFHGAPVRGCTCADIGPHDISNRGYCEVQGHQD</sequence>